<organism evidence="2 3">
    <name type="scientific">Pandoraea anhela</name>
    <dbReference type="NCBI Taxonomy" id="2508295"/>
    <lineage>
        <taxon>Bacteria</taxon>
        <taxon>Pseudomonadati</taxon>
        <taxon>Pseudomonadota</taxon>
        <taxon>Betaproteobacteria</taxon>
        <taxon>Burkholderiales</taxon>
        <taxon>Burkholderiaceae</taxon>
        <taxon>Pandoraea</taxon>
    </lineage>
</organism>
<evidence type="ECO:0000256" key="1">
    <source>
        <dbReference type="SAM" id="MobiDB-lite"/>
    </source>
</evidence>
<reference evidence="2 3" key="1">
    <citation type="submission" date="2019-08" db="EMBL/GenBank/DDBJ databases">
        <authorList>
            <person name="Peeters C."/>
        </authorList>
    </citation>
    <scope>NUCLEOTIDE SEQUENCE [LARGE SCALE GENOMIC DNA]</scope>
    <source>
        <strain evidence="2 3">LMG 31108</strain>
    </source>
</reference>
<dbReference type="EMBL" id="CABPSB010000020">
    <property type="protein sequence ID" value="VVE45091.1"/>
    <property type="molecule type" value="Genomic_DNA"/>
</dbReference>
<name>A0A5E4Y8H8_9BURK</name>
<keyword evidence="3" id="KW-1185">Reference proteome</keyword>
<dbReference type="AlphaFoldDB" id="A0A5E4Y8H8"/>
<proteinExistence type="predicted"/>
<gene>
    <name evidence="2" type="ORF">PAN31108_04365</name>
</gene>
<sequence length="76" mass="8495">MLVSEMEKNPEQMIRKATAQICAHKGKASKLFDAQSAAVAMSRHYIRGDTGIRFATRPTRAASSQCPKRWATQERS</sequence>
<dbReference type="Proteomes" id="UP000406256">
    <property type="component" value="Unassembled WGS sequence"/>
</dbReference>
<evidence type="ECO:0000313" key="3">
    <source>
        <dbReference type="Proteomes" id="UP000406256"/>
    </source>
</evidence>
<protein>
    <submittedName>
        <fullName evidence="2">Uncharacterized protein</fullName>
    </submittedName>
</protein>
<accession>A0A5E4Y8H8</accession>
<feature type="region of interest" description="Disordered" evidence="1">
    <location>
        <begin position="57"/>
        <end position="76"/>
    </location>
</feature>
<evidence type="ECO:0000313" key="2">
    <source>
        <dbReference type="EMBL" id="VVE45091.1"/>
    </source>
</evidence>